<dbReference type="GO" id="GO:0031177">
    <property type="term" value="F:phosphopantetheine binding"/>
    <property type="evidence" value="ECO:0007669"/>
    <property type="project" value="InterPro"/>
</dbReference>
<dbReference type="GO" id="GO:0004315">
    <property type="term" value="F:3-oxoacyl-[acyl-carrier-protein] synthase activity"/>
    <property type="evidence" value="ECO:0007669"/>
    <property type="project" value="InterPro"/>
</dbReference>
<evidence type="ECO:0000313" key="8">
    <source>
        <dbReference type="EMBL" id="SDW71737.1"/>
    </source>
</evidence>
<dbReference type="SMART" id="SM00826">
    <property type="entry name" value="PKS_DH"/>
    <property type="match status" value="1"/>
</dbReference>
<dbReference type="InterPro" id="IPR032821">
    <property type="entry name" value="PKS_assoc"/>
</dbReference>
<dbReference type="GO" id="GO:0005737">
    <property type="term" value="C:cytoplasm"/>
    <property type="evidence" value="ECO:0007669"/>
    <property type="project" value="TreeGrafter"/>
</dbReference>
<dbReference type="InterPro" id="IPR014043">
    <property type="entry name" value="Acyl_transferase_dom"/>
</dbReference>
<evidence type="ECO:0000259" key="5">
    <source>
        <dbReference type="PROSITE" id="PS50075"/>
    </source>
</evidence>
<dbReference type="FunFam" id="3.40.47.10:FF:000019">
    <property type="entry name" value="Polyketide synthase type I"/>
    <property type="match status" value="1"/>
</dbReference>
<feature type="domain" description="Ketosynthase family 3 (KS3)" evidence="6">
    <location>
        <begin position="8"/>
        <end position="435"/>
    </location>
</feature>
<dbReference type="PROSITE" id="PS52019">
    <property type="entry name" value="PKS_MFAS_DH"/>
    <property type="match status" value="1"/>
</dbReference>
<dbReference type="InterPro" id="IPR036291">
    <property type="entry name" value="NAD(P)-bd_dom_sf"/>
</dbReference>
<dbReference type="Gene3D" id="3.40.366.10">
    <property type="entry name" value="Malonyl-Coenzyme A Acyl Carrier Protein, domain 2"/>
    <property type="match status" value="1"/>
</dbReference>
<dbReference type="SUPFAM" id="SSF55048">
    <property type="entry name" value="Probable ACP-binding domain of malonyl-CoA ACP transacylase"/>
    <property type="match status" value="1"/>
</dbReference>
<protein>
    <submittedName>
        <fullName evidence="8">6-methylsalicylic acid synthase</fullName>
    </submittedName>
</protein>
<dbReference type="GO" id="GO:0071770">
    <property type="term" value="P:DIM/DIP cell wall layer assembly"/>
    <property type="evidence" value="ECO:0007669"/>
    <property type="project" value="TreeGrafter"/>
</dbReference>
<dbReference type="InterPro" id="IPR020807">
    <property type="entry name" value="PKS_DH"/>
</dbReference>
<dbReference type="Pfam" id="PF00698">
    <property type="entry name" value="Acyl_transf_1"/>
    <property type="match status" value="1"/>
</dbReference>
<dbReference type="GO" id="GO:0005886">
    <property type="term" value="C:plasma membrane"/>
    <property type="evidence" value="ECO:0007669"/>
    <property type="project" value="TreeGrafter"/>
</dbReference>
<dbReference type="SMART" id="SM00822">
    <property type="entry name" value="PKS_KR"/>
    <property type="match status" value="1"/>
</dbReference>
<keyword evidence="9" id="KW-1185">Reference proteome</keyword>
<evidence type="ECO:0000256" key="3">
    <source>
        <dbReference type="ARBA" id="ARBA00022679"/>
    </source>
</evidence>
<keyword evidence="3" id="KW-0808">Transferase</keyword>
<dbReference type="Gene3D" id="1.10.1200.10">
    <property type="entry name" value="ACP-like"/>
    <property type="match status" value="1"/>
</dbReference>
<feature type="active site" description="Proton donor; for dehydratase activity" evidence="4">
    <location>
        <position position="1082"/>
    </location>
</feature>
<dbReference type="InterPro" id="IPR020841">
    <property type="entry name" value="PKS_Beta-ketoAc_synthase_dom"/>
</dbReference>
<dbReference type="SUPFAM" id="SSF53901">
    <property type="entry name" value="Thiolase-like"/>
    <property type="match status" value="1"/>
</dbReference>
<dbReference type="InterPro" id="IPR049900">
    <property type="entry name" value="PKS_mFAS_DH"/>
</dbReference>
<dbReference type="Pfam" id="PF00550">
    <property type="entry name" value="PP-binding"/>
    <property type="match status" value="1"/>
</dbReference>
<dbReference type="SUPFAM" id="SSF51735">
    <property type="entry name" value="NAD(P)-binding Rossmann-fold domains"/>
    <property type="match status" value="2"/>
</dbReference>
<feature type="active site" description="Proton acceptor; for dehydratase activity" evidence="4">
    <location>
        <position position="933"/>
    </location>
</feature>
<proteinExistence type="predicted"/>
<gene>
    <name evidence="8" type="ORF">SAMN05421504_1011328</name>
</gene>
<dbReference type="PANTHER" id="PTHR43775:SF37">
    <property type="entry name" value="SI:DKEY-61P9.11"/>
    <property type="match status" value="1"/>
</dbReference>
<feature type="domain" description="PKS/mFAS DH" evidence="7">
    <location>
        <begin position="900"/>
        <end position="1158"/>
    </location>
</feature>
<dbReference type="SUPFAM" id="SSF47336">
    <property type="entry name" value="ACP-like"/>
    <property type="match status" value="1"/>
</dbReference>
<evidence type="ECO:0000256" key="2">
    <source>
        <dbReference type="ARBA" id="ARBA00022553"/>
    </source>
</evidence>
<accession>A0A1H2VU12</accession>
<dbReference type="Pfam" id="PF08659">
    <property type="entry name" value="KR"/>
    <property type="match status" value="1"/>
</dbReference>
<evidence type="ECO:0000313" key="9">
    <source>
        <dbReference type="Proteomes" id="UP000199515"/>
    </source>
</evidence>
<dbReference type="SMART" id="SM00823">
    <property type="entry name" value="PKS_PP"/>
    <property type="match status" value="1"/>
</dbReference>
<organism evidence="8 9">
    <name type="scientific">Amycolatopsis xylanica</name>
    <dbReference type="NCBI Taxonomy" id="589385"/>
    <lineage>
        <taxon>Bacteria</taxon>
        <taxon>Bacillati</taxon>
        <taxon>Actinomycetota</taxon>
        <taxon>Actinomycetes</taxon>
        <taxon>Pseudonocardiales</taxon>
        <taxon>Pseudonocardiaceae</taxon>
        <taxon>Amycolatopsis</taxon>
    </lineage>
</organism>
<dbReference type="InterPro" id="IPR036736">
    <property type="entry name" value="ACP-like_sf"/>
</dbReference>
<dbReference type="RefSeq" id="WP_218134614.1">
    <property type="nucleotide sequence ID" value="NZ_FNON01000001.1"/>
</dbReference>
<keyword evidence="1" id="KW-0596">Phosphopantetheine</keyword>
<evidence type="ECO:0000256" key="1">
    <source>
        <dbReference type="ARBA" id="ARBA00022450"/>
    </source>
</evidence>
<evidence type="ECO:0000259" key="6">
    <source>
        <dbReference type="PROSITE" id="PS52004"/>
    </source>
</evidence>
<dbReference type="SMART" id="SM00827">
    <property type="entry name" value="PKS_AT"/>
    <property type="match status" value="1"/>
</dbReference>
<dbReference type="Gene3D" id="3.10.129.110">
    <property type="entry name" value="Polyketide synthase dehydratase"/>
    <property type="match status" value="1"/>
</dbReference>
<dbReference type="InterPro" id="IPR016039">
    <property type="entry name" value="Thiolase-like"/>
</dbReference>
<dbReference type="InterPro" id="IPR042104">
    <property type="entry name" value="PKS_dehydratase_sf"/>
</dbReference>
<dbReference type="InterPro" id="IPR013968">
    <property type="entry name" value="PKS_KR"/>
</dbReference>
<dbReference type="Proteomes" id="UP000199515">
    <property type="component" value="Unassembled WGS sequence"/>
</dbReference>
<dbReference type="Pfam" id="PF00109">
    <property type="entry name" value="ketoacyl-synt"/>
    <property type="match status" value="1"/>
</dbReference>
<dbReference type="SUPFAM" id="SSF52151">
    <property type="entry name" value="FabD/lysophospholipase-like"/>
    <property type="match status" value="1"/>
</dbReference>
<dbReference type="CDD" id="cd08955">
    <property type="entry name" value="KR_2_FAS_SDR_x"/>
    <property type="match status" value="1"/>
</dbReference>
<dbReference type="InterPro" id="IPR009081">
    <property type="entry name" value="PP-bd_ACP"/>
</dbReference>
<dbReference type="InterPro" id="IPR001227">
    <property type="entry name" value="Ac_transferase_dom_sf"/>
</dbReference>
<dbReference type="Pfam" id="PF16197">
    <property type="entry name" value="KAsynt_C_assoc"/>
    <property type="match status" value="1"/>
</dbReference>
<dbReference type="Gene3D" id="3.40.50.720">
    <property type="entry name" value="NAD(P)-binding Rossmann-like Domain"/>
    <property type="match status" value="1"/>
</dbReference>
<dbReference type="SMART" id="SM00825">
    <property type="entry name" value="PKS_KS"/>
    <property type="match status" value="1"/>
</dbReference>
<dbReference type="InterPro" id="IPR050091">
    <property type="entry name" value="PKS_NRPS_Biosynth_Enz"/>
</dbReference>
<dbReference type="GO" id="GO:0006633">
    <property type="term" value="P:fatty acid biosynthetic process"/>
    <property type="evidence" value="ECO:0007669"/>
    <property type="project" value="InterPro"/>
</dbReference>
<feature type="region of interest" description="C-terminal hotdog fold" evidence="4">
    <location>
        <begin position="1026"/>
        <end position="1158"/>
    </location>
</feature>
<dbReference type="EMBL" id="FNON01000001">
    <property type="protein sequence ID" value="SDW71737.1"/>
    <property type="molecule type" value="Genomic_DNA"/>
</dbReference>
<name>A0A1H2VU12_9PSEU</name>
<reference evidence="8 9" key="1">
    <citation type="submission" date="2016-10" db="EMBL/GenBank/DDBJ databases">
        <authorList>
            <person name="de Groot N.N."/>
        </authorList>
    </citation>
    <scope>NUCLEOTIDE SEQUENCE [LARGE SCALE GENOMIC DNA]</scope>
    <source>
        <strain evidence="8 9">CPCC 202699</strain>
    </source>
</reference>
<dbReference type="Gene3D" id="3.40.47.10">
    <property type="match status" value="1"/>
</dbReference>
<feature type="domain" description="Carrier" evidence="5">
    <location>
        <begin position="1628"/>
        <end position="1705"/>
    </location>
</feature>
<dbReference type="PROSITE" id="PS51257">
    <property type="entry name" value="PROKAR_LIPOPROTEIN"/>
    <property type="match status" value="1"/>
</dbReference>
<evidence type="ECO:0000259" key="7">
    <source>
        <dbReference type="PROSITE" id="PS52019"/>
    </source>
</evidence>
<dbReference type="Gene3D" id="3.30.70.250">
    <property type="entry name" value="Malonyl-CoA ACP transacylase, ACP-binding"/>
    <property type="match status" value="1"/>
</dbReference>
<dbReference type="InterPro" id="IPR057326">
    <property type="entry name" value="KR_dom"/>
</dbReference>
<dbReference type="STRING" id="589385.SAMN05421504_1011328"/>
<sequence>MNPSQRPAPPIAVIGMACRLPGGIDTPDDLWEFLMAGKDAIGEVPPERWAAYARRDQETANALRGVTRRGGFLADAAGFDADFFGITPREAELMDPQQRIMLELGWESLEHAGIDPHTLAGSDAAVYVGVGSDDYGRQLLEDLPRIEAWTGIGAAQCAVANRISYTLDLRGPSFSVDTACSSSLVALHLACAGLRDGECAVALAGGVNVIAGPGLSKVLDEAGATSAQGRSRPFDAEADGYGRGEGAGIVVLKRLSDAEADGDRILAVIRGSAVNQDGRTRGIMAPNGAAQAQVARLALRQGGVDAGSVAYVEAHGTGTPAGDPVEAAALGEVYGAGRRPGDPCLIGSVKGNIGHLEAGAGIAGVIKAVLALGHGMIPPQAGAGISAPNPEIPWETTGLRLVTEPTPWPEHAGPRRAGVSAFGYGGTVGHVVLEQAPARRPVATRPESAAPQVFPLSGRTEAAVREYAGRLAEFVGRDSTPEVLADLRHTLWNRRARLPSRAAVVAHDSASLRYELRKLATDQPSAGISTGTAPPGVPEPVVWVFSGHGSQWSGMARELLLGDPDFAGVIDTIDPIFRQEAGFSAREALLDGELGGVDRIQSLLFAVHCGLAAVWRRLGSRPAAVLGHSVGEVAAAVVAGVLDLEQGARLICRRSARLRAAAGGGAMAMAALPFAEVEALLAGQSEVVAAIESSPVSTVVSGTPDAVAAFTARCGADGVAVRPVASDVAFHSPQMEPLLAGLQADLAGLTPAAPSIPLYSTALADPRADAPRDAGYWALNLREPVRLATAIEAAVADGHRFFLEVSPHPVVSHSIGETLAELGAGDAYVTGSLRRGRPELATLLTSLAELHCHGGEAVPPAPGELITLPRVAWRHRRYWRAGPDAEHPGAAARWHDPASAGLLGAPVTVAVPGAPRIWQTRLDDASRPYPGRHPVQGVEIVPAAALLNTLSAAVDGRALSGVRLLAPLAVSPAREVQVLRQDEVVTIASRPLGAEEDHWQTHATATSGTAAEESIVDIAAARERCGVRREPGVVLESLVAAGIASAGFGWTVTEVRTGDGELLATVRPDGETAEQAWAGVVDAALSAAPLVFGGEPVLRIADRVDRVSFAARPPAAPVLRISVCGDGVVDVQVLDDEGRVAGVLAGLRYRTLDGGAETGVDRQGLVHRLTWSPVTRQARPLRRLVVFGADDGLTEGFTGVECLHLTEIVELANLLGELDDRDAIAVVPAAEPADAAPGAITAAAAEAAWTLTRVAQLLAGRDLRKPPRLWAVTKGVREGAGVTHSVLWGLGRVIGGQYPGFWGGIVDLPDAGAAGLAEVLGGTGEADVFAPREGVVEAARLVPLDGDPERPALRCRPDATYLITGGLGVLGLRVAAWLADRGARRLVLTARTPVPPRAEWPGSADPRVQALRVLEDRGVTVRTLALDVADERAARMLADPDALGLPPIRGVVHAAGVLDDRMLDELDYDSLAAVLRPKARGALVLDRLFPPGSVDFFALFSSFGQFLGLPGQAAYASANAFLDAVANRRAAAGHADALSLCWTSWRGMGMAVSEVVDAELRHAAVTDISADEAFRAWLDASRHRVGQVAVFGTTDAPHRRPPVLTELRSEVDTEDDGTGVLAGLTGEERLARLVEEITAQIAAEMRLPVAELDARRPLTALGLDSVMTLSIRRRLETRFGLGLPATLLWKLPTVAEVAGYLSDLLPED</sequence>
<dbReference type="SMART" id="SM01294">
    <property type="entry name" value="PKS_PP_betabranch"/>
    <property type="match status" value="1"/>
</dbReference>
<dbReference type="Pfam" id="PF02801">
    <property type="entry name" value="Ketoacyl-synt_C"/>
    <property type="match status" value="1"/>
</dbReference>
<dbReference type="PROSITE" id="PS00606">
    <property type="entry name" value="KS3_1"/>
    <property type="match status" value="1"/>
</dbReference>
<feature type="region of interest" description="N-terminal hotdog fold" evidence="4">
    <location>
        <begin position="900"/>
        <end position="1014"/>
    </location>
</feature>
<dbReference type="InterPro" id="IPR020806">
    <property type="entry name" value="PKS_PP-bd"/>
</dbReference>
<dbReference type="CDD" id="cd00833">
    <property type="entry name" value="PKS"/>
    <property type="match status" value="1"/>
</dbReference>
<dbReference type="PANTHER" id="PTHR43775">
    <property type="entry name" value="FATTY ACID SYNTHASE"/>
    <property type="match status" value="1"/>
</dbReference>
<dbReference type="InterPro" id="IPR016036">
    <property type="entry name" value="Malonyl_transacylase_ACP-bd"/>
</dbReference>
<evidence type="ECO:0000256" key="4">
    <source>
        <dbReference type="PROSITE-ProRule" id="PRU01363"/>
    </source>
</evidence>
<keyword evidence="2" id="KW-0597">Phosphoprotein</keyword>
<dbReference type="PROSITE" id="PS50075">
    <property type="entry name" value="CARRIER"/>
    <property type="match status" value="1"/>
</dbReference>
<dbReference type="InterPro" id="IPR016035">
    <property type="entry name" value="Acyl_Trfase/lysoPLipase"/>
</dbReference>
<dbReference type="InterPro" id="IPR014031">
    <property type="entry name" value="Ketoacyl_synth_C"/>
</dbReference>
<dbReference type="InterPro" id="IPR018201">
    <property type="entry name" value="Ketoacyl_synth_AS"/>
</dbReference>
<dbReference type="PROSITE" id="PS52004">
    <property type="entry name" value="KS3_2"/>
    <property type="match status" value="1"/>
</dbReference>
<dbReference type="GO" id="GO:0004312">
    <property type="term" value="F:fatty acid synthase activity"/>
    <property type="evidence" value="ECO:0007669"/>
    <property type="project" value="TreeGrafter"/>
</dbReference>
<dbReference type="InterPro" id="IPR014030">
    <property type="entry name" value="Ketoacyl_synth_N"/>
</dbReference>